<feature type="region of interest" description="Disordered" evidence="1">
    <location>
        <begin position="25"/>
        <end position="97"/>
    </location>
</feature>
<comment type="caution">
    <text evidence="3">The sequence shown here is derived from an EMBL/GenBank/DDBJ whole genome shotgun (WGS) entry which is preliminary data.</text>
</comment>
<dbReference type="Proteomes" id="UP000663874">
    <property type="component" value="Unassembled WGS sequence"/>
</dbReference>
<accession>A0A819CQK1</accession>
<gene>
    <name evidence="3" type="ORF">FNK824_LOCUS16206</name>
    <name evidence="4" type="ORF">OTI717_LOCUS26309</name>
    <name evidence="2" type="ORF">RFH988_LOCUS31406</name>
</gene>
<feature type="compositionally biased region" description="Low complexity" evidence="1">
    <location>
        <begin position="42"/>
        <end position="57"/>
    </location>
</feature>
<sequence>MANKRKTKRCSTREVTRRIRKNLQSIQASSLQSNIKSTTQITTSNLSTSSKHSSLPSQQKIMKRTKLDITSTSSNSDSNIPMDDYTILQNHDLGKDL</sequence>
<evidence type="ECO:0000313" key="5">
    <source>
        <dbReference type="Proteomes" id="UP000663874"/>
    </source>
</evidence>
<protein>
    <submittedName>
        <fullName evidence="3">Uncharacterized protein</fullName>
    </submittedName>
</protein>
<dbReference type="EMBL" id="CAJNOO010003372">
    <property type="protein sequence ID" value="CAF1333744.1"/>
    <property type="molecule type" value="Genomic_DNA"/>
</dbReference>
<dbReference type="Proteomes" id="UP000663882">
    <property type="component" value="Unassembled WGS sequence"/>
</dbReference>
<dbReference type="EMBL" id="CAJOBE010002429">
    <property type="protein sequence ID" value="CAF3821830.1"/>
    <property type="molecule type" value="Genomic_DNA"/>
</dbReference>
<reference evidence="3" key="1">
    <citation type="submission" date="2021-02" db="EMBL/GenBank/DDBJ databases">
        <authorList>
            <person name="Nowell W R."/>
        </authorList>
    </citation>
    <scope>NUCLEOTIDE SEQUENCE</scope>
</reference>
<evidence type="ECO:0000313" key="2">
    <source>
        <dbReference type="EMBL" id="CAF1333744.1"/>
    </source>
</evidence>
<feature type="compositionally biased region" description="Low complexity" evidence="1">
    <location>
        <begin position="68"/>
        <end position="80"/>
    </location>
</feature>
<dbReference type="EMBL" id="CAJOAX010005486">
    <property type="protein sequence ID" value="CAF3949629.1"/>
    <property type="molecule type" value="Genomic_DNA"/>
</dbReference>
<dbReference type="AlphaFoldDB" id="A0A819CQK1"/>
<name>A0A819CQK1_9BILA</name>
<organism evidence="3 5">
    <name type="scientific">Rotaria sordida</name>
    <dbReference type="NCBI Taxonomy" id="392033"/>
    <lineage>
        <taxon>Eukaryota</taxon>
        <taxon>Metazoa</taxon>
        <taxon>Spiralia</taxon>
        <taxon>Gnathifera</taxon>
        <taxon>Rotifera</taxon>
        <taxon>Eurotatoria</taxon>
        <taxon>Bdelloidea</taxon>
        <taxon>Philodinida</taxon>
        <taxon>Philodinidae</taxon>
        <taxon>Rotaria</taxon>
    </lineage>
</organism>
<evidence type="ECO:0000313" key="3">
    <source>
        <dbReference type="EMBL" id="CAF3821830.1"/>
    </source>
</evidence>
<evidence type="ECO:0000256" key="1">
    <source>
        <dbReference type="SAM" id="MobiDB-lite"/>
    </source>
</evidence>
<proteinExistence type="predicted"/>
<feature type="compositionally biased region" description="Polar residues" evidence="1">
    <location>
        <begin position="25"/>
        <end position="41"/>
    </location>
</feature>
<dbReference type="Proteomes" id="UP000663823">
    <property type="component" value="Unassembled WGS sequence"/>
</dbReference>
<evidence type="ECO:0000313" key="4">
    <source>
        <dbReference type="EMBL" id="CAF3949629.1"/>
    </source>
</evidence>